<dbReference type="OrthoDB" id="190089at2759"/>
<dbReference type="Gene3D" id="3.90.1200.10">
    <property type="match status" value="1"/>
</dbReference>
<organism evidence="2 3">
    <name type="scientific">Pseudolycoriella hygida</name>
    <dbReference type="NCBI Taxonomy" id="35572"/>
    <lineage>
        <taxon>Eukaryota</taxon>
        <taxon>Metazoa</taxon>
        <taxon>Ecdysozoa</taxon>
        <taxon>Arthropoda</taxon>
        <taxon>Hexapoda</taxon>
        <taxon>Insecta</taxon>
        <taxon>Pterygota</taxon>
        <taxon>Neoptera</taxon>
        <taxon>Endopterygota</taxon>
        <taxon>Diptera</taxon>
        <taxon>Nematocera</taxon>
        <taxon>Sciaroidea</taxon>
        <taxon>Sciaridae</taxon>
        <taxon>Pseudolycoriella</taxon>
    </lineage>
</organism>
<feature type="domain" description="CHK kinase-like" evidence="1">
    <location>
        <begin position="139"/>
        <end position="342"/>
    </location>
</feature>
<name>A0A9Q0NHD4_9DIPT</name>
<dbReference type="SMART" id="SM00587">
    <property type="entry name" value="CHK"/>
    <property type="match status" value="1"/>
</dbReference>
<dbReference type="Proteomes" id="UP001151699">
    <property type="component" value="Chromosome A"/>
</dbReference>
<protein>
    <recommendedName>
        <fullName evidence="1">CHK kinase-like domain-containing protein</fullName>
    </recommendedName>
</protein>
<dbReference type="InterPro" id="IPR004119">
    <property type="entry name" value="EcKL"/>
</dbReference>
<reference evidence="2" key="1">
    <citation type="submission" date="2022-07" db="EMBL/GenBank/DDBJ databases">
        <authorList>
            <person name="Trinca V."/>
            <person name="Uliana J.V.C."/>
            <person name="Torres T.T."/>
            <person name="Ward R.J."/>
            <person name="Monesi N."/>
        </authorList>
    </citation>
    <scope>NUCLEOTIDE SEQUENCE</scope>
    <source>
        <strain evidence="2">HSMRA1968</strain>
        <tissue evidence="2">Whole embryos</tissue>
    </source>
</reference>
<dbReference type="EMBL" id="WJQU01000001">
    <property type="protein sequence ID" value="KAJ6649591.1"/>
    <property type="molecule type" value="Genomic_DNA"/>
</dbReference>
<sequence>MEHQLHFVENYVVPKIISENDEVKDLVFLRVNMSRSSAIDGFMGNIIFASLEFEAKDGKKVELNIVVKLMKPPSAMRTAIDADYQFVNEVFFYKNVLPTMISKLQPKIQKIEKNVWCPRVYLTEVGVFPSLSDATETVLVMEDLSKKGFCLGSRIHLTTDELYLMTKAIAQLHACTYALRINKDPDLDELIKGIVPFKFRRNEGPSTYDRMYTTGLERIFTYLANNPDEIHNETFASNVNLLKAKYGDNPIKLMDGFLKSDNPFSVILHGDYNRNNVLFKYSDTKAVVDLRFIDFQELKYGSPAIDLSFFMYMNTHPSLFDDGLNEKLIYFYHSHLIESLCELLDCQQEDARLSAYCWTNFYEHYKRFALYGAMVSVIFIPWMVCAEDECAKIAAAFEKDMFSEELKQLLLTCGGKEVDQRIIAVLRNASELGFMDVLKEDL</sequence>
<accession>A0A9Q0NHD4</accession>
<dbReference type="PANTHER" id="PTHR11012">
    <property type="entry name" value="PROTEIN KINASE-LIKE DOMAIN-CONTAINING"/>
    <property type="match status" value="1"/>
</dbReference>
<dbReference type="SUPFAM" id="SSF56112">
    <property type="entry name" value="Protein kinase-like (PK-like)"/>
    <property type="match status" value="1"/>
</dbReference>
<gene>
    <name evidence="2" type="ORF">Bhyg_04829</name>
</gene>
<dbReference type="InterPro" id="IPR011009">
    <property type="entry name" value="Kinase-like_dom_sf"/>
</dbReference>
<proteinExistence type="predicted"/>
<evidence type="ECO:0000259" key="1">
    <source>
        <dbReference type="SMART" id="SM00587"/>
    </source>
</evidence>
<dbReference type="InterPro" id="IPR015897">
    <property type="entry name" value="CHK_kinase-like"/>
</dbReference>
<evidence type="ECO:0000313" key="2">
    <source>
        <dbReference type="EMBL" id="KAJ6649591.1"/>
    </source>
</evidence>
<evidence type="ECO:0000313" key="3">
    <source>
        <dbReference type="Proteomes" id="UP001151699"/>
    </source>
</evidence>
<keyword evidence="3" id="KW-1185">Reference proteome</keyword>
<dbReference type="PANTHER" id="PTHR11012:SF4">
    <property type="entry name" value="LD42035P"/>
    <property type="match status" value="1"/>
</dbReference>
<dbReference type="AlphaFoldDB" id="A0A9Q0NHD4"/>
<dbReference type="Pfam" id="PF02958">
    <property type="entry name" value="EcKL"/>
    <property type="match status" value="1"/>
</dbReference>
<comment type="caution">
    <text evidence="2">The sequence shown here is derived from an EMBL/GenBank/DDBJ whole genome shotgun (WGS) entry which is preliminary data.</text>
</comment>